<feature type="transmembrane region" description="Helical" evidence="8">
    <location>
        <begin position="426"/>
        <end position="449"/>
    </location>
</feature>
<evidence type="ECO:0000256" key="6">
    <source>
        <dbReference type="ARBA" id="ARBA00023065"/>
    </source>
</evidence>
<dbReference type="PANTHER" id="PTHR43562:SF2">
    <property type="entry name" value="SODIUM-HYDROGEN ANTIPORTER"/>
    <property type="match status" value="1"/>
</dbReference>
<dbReference type="PANTHER" id="PTHR43562">
    <property type="entry name" value="NAPA-TYPE SODIUM/HYDROGEN ANTIPORTER"/>
    <property type="match status" value="1"/>
</dbReference>
<dbReference type="InterPro" id="IPR038770">
    <property type="entry name" value="Na+/solute_symporter_sf"/>
</dbReference>
<accession>A0A9W8YJ43</accession>
<dbReference type="GO" id="GO:0015297">
    <property type="term" value="F:antiporter activity"/>
    <property type="evidence" value="ECO:0007669"/>
    <property type="project" value="UniProtKB-KW"/>
</dbReference>
<dbReference type="OrthoDB" id="1288932at2759"/>
<feature type="domain" description="Cation/H+ exchanger transmembrane" evidence="9">
    <location>
        <begin position="35"/>
        <end position="451"/>
    </location>
</feature>
<gene>
    <name evidence="10" type="ORF">N0V93_009950</name>
</gene>
<sequence>MAESTAAAAGFLQYHEPDIISILVLVSFLLCLSSLGWVFNKLIRAGLIGQILLGILYGAPVGNILNIEWQETFLALGYIGLILIIFEGGLTIRLDLLKANFLLSLVAAAIGIITPIALCYLLLYLGFHYGALETFIVGAALSTTSIGTTFIVLSSSKQIDFTQSKVGTVLISAALFDDVVGLIMVSIISSLGAISGNGSASIGWIVGRPILVSVAIGAISPLLAIYAAGPFYRRWAVPRIGAFGHKANICIMTLILSAHLVICAYAGASLLFGAFLAGTFLSTLPTSLRAAETERDEAGWMPAFHRTFEKYISGAQTFVLEPLFFASIGFAIPFKRLWTGTIVWRGIVFSLLMAIGKAVVGLSVPMWDTLSECRRTKGSSSSKLKLVTSHWAPATLLGMAMVARGEIGLLIIQLGLNDTSFLSEEAFLVAIWAIVLNTVIGPMSVGLLLRKFDRAIADNPRWGIQNYSSE</sequence>
<feature type="transmembrane region" description="Helical" evidence="8">
    <location>
        <begin position="166"/>
        <end position="189"/>
    </location>
</feature>
<evidence type="ECO:0000313" key="11">
    <source>
        <dbReference type="Proteomes" id="UP001140453"/>
    </source>
</evidence>
<evidence type="ECO:0000256" key="5">
    <source>
        <dbReference type="ARBA" id="ARBA00022989"/>
    </source>
</evidence>
<keyword evidence="4 8" id="KW-0812">Transmembrane</keyword>
<dbReference type="EMBL" id="JAPEVB010000007">
    <property type="protein sequence ID" value="KAJ4385521.1"/>
    <property type="molecule type" value="Genomic_DNA"/>
</dbReference>
<keyword evidence="5 8" id="KW-1133">Transmembrane helix</keyword>
<keyword evidence="3" id="KW-0050">Antiport</keyword>
<organism evidence="10 11">
    <name type="scientific">Gnomoniopsis smithogilvyi</name>
    <dbReference type="NCBI Taxonomy" id="1191159"/>
    <lineage>
        <taxon>Eukaryota</taxon>
        <taxon>Fungi</taxon>
        <taxon>Dikarya</taxon>
        <taxon>Ascomycota</taxon>
        <taxon>Pezizomycotina</taxon>
        <taxon>Sordariomycetes</taxon>
        <taxon>Sordariomycetidae</taxon>
        <taxon>Diaporthales</taxon>
        <taxon>Gnomoniaceae</taxon>
        <taxon>Gnomoniopsis</taxon>
    </lineage>
</organism>
<comment type="caution">
    <text evidence="10">The sequence shown here is derived from an EMBL/GenBank/DDBJ whole genome shotgun (WGS) entry which is preliminary data.</text>
</comment>
<evidence type="ECO:0000256" key="4">
    <source>
        <dbReference type="ARBA" id="ARBA00022692"/>
    </source>
</evidence>
<dbReference type="Gene3D" id="1.20.1530.20">
    <property type="match status" value="1"/>
</dbReference>
<feature type="transmembrane region" description="Helical" evidence="8">
    <location>
        <begin position="19"/>
        <end position="39"/>
    </location>
</feature>
<dbReference type="GO" id="GO:1902600">
    <property type="term" value="P:proton transmembrane transport"/>
    <property type="evidence" value="ECO:0007669"/>
    <property type="project" value="InterPro"/>
</dbReference>
<keyword evidence="6" id="KW-0406">Ion transport</keyword>
<proteinExistence type="predicted"/>
<evidence type="ECO:0000256" key="7">
    <source>
        <dbReference type="ARBA" id="ARBA00023136"/>
    </source>
</evidence>
<dbReference type="Pfam" id="PF00999">
    <property type="entry name" value="Na_H_Exchanger"/>
    <property type="match status" value="1"/>
</dbReference>
<evidence type="ECO:0000256" key="2">
    <source>
        <dbReference type="ARBA" id="ARBA00022448"/>
    </source>
</evidence>
<evidence type="ECO:0000256" key="3">
    <source>
        <dbReference type="ARBA" id="ARBA00022449"/>
    </source>
</evidence>
<reference evidence="10" key="1">
    <citation type="submission" date="2022-10" db="EMBL/GenBank/DDBJ databases">
        <title>Tapping the CABI collections for fungal endophytes: first genome assemblies for Collariella, Neodidymelliopsis, Ascochyta clinopodiicola, Didymella pomorum, Didymosphaeria variabile, Neocosmospora piperis and Neocucurbitaria cava.</title>
        <authorList>
            <person name="Hill R."/>
        </authorList>
    </citation>
    <scope>NUCLEOTIDE SEQUENCE</scope>
    <source>
        <strain evidence="10">IMI 355082</strain>
    </source>
</reference>
<feature type="transmembrane region" description="Helical" evidence="8">
    <location>
        <begin position="346"/>
        <end position="370"/>
    </location>
</feature>
<comment type="subcellular location">
    <subcellularLocation>
        <location evidence="1">Membrane</location>
        <topology evidence="1">Multi-pass membrane protein</topology>
    </subcellularLocation>
</comment>
<evidence type="ECO:0000259" key="9">
    <source>
        <dbReference type="Pfam" id="PF00999"/>
    </source>
</evidence>
<protein>
    <recommendedName>
        <fullName evidence="9">Cation/H+ exchanger transmembrane domain-containing protein</fullName>
    </recommendedName>
</protein>
<dbReference type="InterPro" id="IPR006153">
    <property type="entry name" value="Cation/H_exchanger_TM"/>
</dbReference>
<keyword evidence="11" id="KW-1185">Reference proteome</keyword>
<feature type="transmembrane region" description="Helical" evidence="8">
    <location>
        <begin position="209"/>
        <end position="228"/>
    </location>
</feature>
<dbReference type="GO" id="GO:0016020">
    <property type="term" value="C:membrane"/>
    <property type="evidence" value="ECO:0007669"/>
    <property type="project" value="UniProtKB-SubCell"/>
</dbReference>
<feature type="transmembrane region" description="Helical" evidence="8">
    <location>
        <begin position="311"/>
        <end position="334"/>
    </location>
</feature>
<feature type="transmembrane region" description="Helical" evidence="8">
    <location>
        <begin position="135"/>
        <end position="154"/>
    </location>
</feature>
<feature type="transmembrane region" description="Helical" evidence="8">
    <location>
        <begin position="101"/>
        <end position="123"/>
    </location>
</feature>
<evidence type="ECO:0000256" key="8">
    <source>
        <dbReference type="SAM" id="Phobius"/>
    </source>
</evidence>
<feature type="transmembrane region" description="Helical" evidence="8">
    <location>
        <begin position="46"/>
        <end position="67"/>
    </location>
</feature>
<dbReference type="Proteomes" id="UP001140453">
    <property type="component" value="Unassembled WGS sequence"/>
</dbReference>
<evidence type="ECO:0000313" key="10">
    <source>
        <dbReference type="EMBL" id="KAJ4385521.1"/>
    </source>
</evidence>
<feature type="transmembrane region" description="Helical" evidence="8">
    <location>
        <begin position="73"/>
        <end position="94"/>
    </location>
</feature>
<evidence type="ECO:0000256" key="1">
    <source>
        <dbReference type="ARBA" id="ARBA00004141"/>
    </source>
</evidence>
<keyword evidence="2" id="KW-0813">Transport</keyword>
<keyword evidence="7 8" id="KW-0472">Membrane</keyword>
<dbReference type="AlphaFoldDB" id="A0A9W8YJ43"/>
<name>A0A9W8YJ43_9PEZI</name>
<feature type="transmembrane region" description="Helical" evidence="8">
    <location>
        <begin position="249"/>
        <end position="268"/>
    </location>
</feature>